<sequence>MASEFISWRAPASIIVHILVRRLSVEMASDIWMHLSAFYGFAAATSQGEKVVVAYLLRHAPALSSCSLHSSVLNSVLLDFDTMLGIRSKWPQFQDREWQ</sequence>
<name>A0A8T2X6E0_POPDE</name>
<organism evidence="1 2">
    <name type="scientific">Populus deltoides</name>
    <name type="common">Eastern poplar</name>
    <name type="synonym">Eastern cottonwood</name>
    <dbReference type="NCBI Taxonomy" id="3696"/>
    <lineage>
        <taxon>Eukaryota</taxon>
        <taxon>Viridiplantae</taxon>
        <taxon>Streptophyta</taxon>
        <taxon>Embryophyta</taxon>
        <taxon>Tracheophyta</taxon>
        <taxon>Spermatophyta</taxon>
        <taxon>Magnoliopsida</taxon>
        <taxon>eudicotyledons</taxon>
        <taxon>Gunneridae</taxon>
        <taxon>Pentapetalae</taxon>
        <taxon>rosids</taxon>
        <taxon>fabids</taxon>
        <taxon>Malpighiales</taxon>
        <taxon>Salicaceae</taxon>
        <taxon>Saliceae</taxon>
        <taxon>Populus</taxon>
    </lineage>
</organism>
<comment type="caution">
    <text evidence="1">The sequence shown here is derived from an EMBL/GenBank/DDBJ whole genome shotgun (WGS) entry which is preliminary data.</text>
</comment>
<keyword evidence="2" id="KW-1185">Reference proteome</keyword>
<dbReference type="Proteomes" id="UP000807159">
    <property type="component" value="Chromosome 14"/>
</dbReference>
<evidence type="ECO:0000313" key="1">
    <source>
        <dbReference type="EMBL" id="KAH8488322.1"/>
    </source>
</evidence>
<gene>
    <name evidence="1" type="ORF">H0E87_024113</name>
</gene>
<dbReference type="AlphaFoldDB" id="A0A8T2X6E0"/>
<reference evidence="1" key="1">
    <citation type="journal article" date="2021" name="J. Hered.">
        <title>Genome Assembly of Salicaceae Populus deltoides (Eastern Cottonwood) I-69 Based on Nanopore Sequencing and Hi-C Technologies.</title>
        <authorList>
            <person name="Bai S."/>
            <person name="Wu H."/>
            <person name="Zhang J."/>
            <person name="Pan Z."/>
            <person name="Zhao W."/>
            <person name="Li Z."/>
            <person name="Tong C."/>
        </authorList>
    </citation>
    <scope>NUCLEOTIDE SEQUENCE</scope>
    <source>
        <tissue evidence="1">Leaf</tissue>
    </source>
</reference>
<evidence type="ECO:0000313" key="2">
    <source>
        <dbReference type="Proteomes" id="UP000807159"/>
    </source>
</evidence>
<protein>
    <submittedName>
        <fullName evidence="1">Uncharacterized protein</fullName>
    </submittedName>
</protein>
<proteinExistence type="predicted"/>
<dbReference type="EMBL" id="JACEGQ020000014">
    <property type="protein sequence ID" value="KAH8488322.1"/>
    <property type="molecule type" value="Genomic_DNA"/>
</dbReference>
<accession>A0A8T2X6E0</accession>